<dbReference type="PANTHER" id="PTHR46407:SF3">
    <property type="entry name" value="OS02G0208700 PROTEIN"/>
    <property type="match status" value="1"/>
</dbReference>
<organism evidence="1 2">
    <name type="scientific">Abeliophyllum distichum</name>
    <dbReference type="NCBI Taxonomy" id="126358"/>
    <lineage>
        <taxon>Eukaryota</taxon>
        <taxon>Viridiplantae</taxon>
        <taxon>Streptophyta</taxon>
        <taxon>Embryophyta</taxon>
        <taxon>Tracheophyta</taxon>
        <taxon>Spermatophyta</taxon>
        <taxon>Magnoliopsida</taxon>
        <taxon>eudicotyledons</taxon>
        <taxon>Gunneridae</taxon>
        <taxon>Pentapetalae</taxon>
        <taxon>asterids</taxon>
        <taxon>lamiids</taxon>
        <taxon>Lamiales</taxon>
        <taxon>Oleaceae</taxon>
        <taxon>Forsythieae</taxon>
        <taxon>Abeliophyllum</taxon>
    </lineage>
</organism>
<reference evidence="2" key="1">
    <citation type="submission" date="2024-07" db="EMBL/GenBank/DDBJ databases">
        <title>Two chromosome-level genome assemblies of Korean endemic species Abeliophyllum distichum and Forsythia ovata (Oleaceae).</title>
        <authorList>
            <person name="Jang H."/>
        </authorList>
    </citation>
    <scope>NUCLEOTIDE SEQUENCE [LARGE SCALE GENOMIC DNA]</scope>
</reference>
<sequence length="114" mass="13042">MESANFLKILRPIFTGCALINPIKMNSTDPCYKRREMNTLAYWLVVFEPKKGYWTELPLVAGYSDGLSMFYQLVGAKLNLVVMGGLNSVTWEVSNFVYISTFLPLKFQSPFLEK</sequence>
<proteinExistence type="predicted"/>
<dbReference type="EMBL" id="JBFOLK010000001">
    <property type="protein sequence ID" value="KAL2541534.1"/>
    <property type="molecule type" value="Genomic_DNA"/>
</dbReference>
<evidence type="ECO:0000313" key="2">
    <source>
        <dbReference type="Proteomes" id="UP001604336"/>
    </source>
</evidence>
<comment type="caution">
    <text evidence="1">The sequence shown here is derived from an EMBL/GenBank/DDBJ whole genome shotgun (WGS) entry which is preliminary data.</text>
</comment>
<name>A0ABD1VVV6_9LAMI</name>
<dbReference type="Proteomes" id="UP001604336">
    <property type="component" value="Unassembled WGS sequence"/>
</dbReference>
<dbReference type="PANTHER" id="PTHR46407">
    <property type="entry name" value="OS02G0208700 PROTEIN"/>
    <property type="match status" value="1"/>
</dbReference>
<accession>A0ABD1VVV6</accession>
<dbReference type="AlphaFoldDB" id="A0ABD1VVV6"/>
<keyword evidence="2" id="KW-1185">Reference proteome</keyword>
<evidence type="ECO:0000313" key="1">
    <source>
        <dbReference type="EMBL" id="KAL2541534.1"/>
    </source>
</evidence>
<dbReference type="InterPro" id="IPR044595">
    <property type="entry name" value="KMD1-4"/>
</dbReference>
<protein>
    <submittedName>
        <fullName evidence="1">F-box/kelch-repeat protein</fullName>
    </submittedName>
</protein>
<gene>
    <name evidence="1" type="ORF">Adt_02512</name>
</gene>